<reference evidence="3" key="2">
    <citation type="journal article" date="2018" name="BMC Genomics">
        <title>A manually annotated Actinidia chinensis var. chinensis (kiwifruit) genome highlights the challenges associated with draft genomes and gene prediction in plants.</title>
        <authorList>
            <person name="Pilkington S.M."/>
            <person name="Crowhurst R."/>
            <person name="Hilario E."/>
            <person name="Nardozza S."/>
            <person name="Fraser L."/>
            <person name="Peng Y."/>
            <person name="Gunaseelan K."/>
            <person name="Simpson R."/>
            <person name="Tahir J."/>
            <person name="Deroles S.C."/>
            <person name="Templeton K."/>
            <person name="Luo Z."/>
            <person name="Davy M."/>
            <person name="Cheng C."/>
            <person name="McNeilage M."/>
            <person name="Scaglione D."/>
            <person name="Liu Y."/>
            <person name="Zhang Q."/>
            <person name="Datson P."/>
            <person name="De Silva N."/>
            <person name="Gardiner S.E."/>
            <person name="Bassett H."/>
            <person name="Chagne D."/>
            <person name="McCallum J."/>
            <person name="Dzierzon H."/>
            <person name="Deng C."/>
            <person name="Wang Y.Y."/>
            <person name="Barron L."/>
            <person name="Manako K."/>
            <person name="Bowen J."/>
            <person name="Foster T.M."/>
            <person name="Erridge Z.A."/>
            <person name="Tiffin H."/>
            <person name="Waite C.N."/>
            <person name="Davies K.M."/>
            <person name="Grierson E.P."/>
            <person name="Laing W.A."/>
            <person name="Kirk R."/>
            <person name="Chen X."/>
            <person name="Wood M."/>
            <person name="Montefiori M."/>
            <person name="Brummell D.A."/>
            <person name="Schwinn K.E."/>
            <person name="Catanach A."/>
            <person name="Fullerton C."/>
            <person name="Li D."/>
            <person name="Meiyalaghan S."/>
            <person name="Nieuwenhuizen N."/>
            <person name="Read N."/>
            <person name="Prakash R."/>
            <person name="Hunter D."/>
            <person name="Zhang H."/>
            <person name="McKenzie M."/>
            <person name="Knabel M."/>
            <person name="Harris A."/>
            <person name="Allan A.C."/>
            <person name="Gleave A."/>
            <person name="Chen A."/>
            <person name="Janssen B.J."/>
            <person name="Plunkett B."/>
            <person name="Ampomah-Dwamena C."/>
            <person name="Voogd C."/>
            <person name="Leif D."/>
            <person name="Lafferty D."/>
            <person name="Souleyre E.J.F."/>
            <person name="Varkonyi-Gasic E."/>
            <person name="Gambi F."/>
            <person name="Hanley J."/>
            <person name="Yao J.L."/>
            <person name="Cheung J."/>
            <person name="David K.M."/>
            <person name="Warren B."/>
            <person name="Marsh K."/>
            <person name="Snowden K.C."/>
            <person name="Lin-Wang K."/>
            <person name="Brian L."/>
            <person name="Martinez-Sanchez M."/>
            <person name="Wang M."/>
            <person name="Ileperuma N."/>
            <person name="Macnee N."/>
            <person name="Campin R."/>
            <person name="McAtee P."/>
            <person name="Drummond R.S.M."/>
            <person name="Espley R.V."/>
            <person name="Ireland H.S."/>
            <person name="Wu R."/>
            <person name="Atkinson R.G."/>
            <person name="Karunairetnam S."/>
            <person name="Bulley S."/>
            <person name="Chunkath S."/>
            <person name="Hanley Z."/>
            <person name="Storey R."/>
            <person name="Thrimawithana A.H."/>
            <person name="Thomson S."/>
            <person name="David C."/>
            <person name="Testolin R."/>
            <person name="Huang H."/>
            <person name="Hellens R.P."/>
            <person name="Schaffer R.J."/>
        </authorList>
    </citation>
    <scope>NUCLEOTIDE SEQUENCE [LARGE SCALE GENOMIC DNA]</scope>
    <source>
        <strain evidence="3">cv. Red5</strain>
    </source>
</reference>
<dbReference type="SMART" id="SM00213">
    <property type="entry name" value="UBQ"/>
    <property type="match status" value="3"/>
</dbReference>
<dbReference type="InterPro" id="IPR000626">
    <property type="entry name" value="Ubiquitin-like_dom"/>
</dbReference>
<dbReference type="GO" id="GO:0043130">
    <property type="term" value="F:ubiquitin binding"/>
    <property type="evidence" value="ECO:0007669"/>
    <property type="project" value="TreeGrafter"/>
</dbReference>
<dbReference type="PROSITE" id="PS00299">
    <property type="entry name" value="UBIQUITIN_1"/>
    <property type="match status" value="1"/>
</dbReference>
<reference evidence="2 3" key="1">
    <citation type="submission" date="2017-07" db="EMBL/GenBank/DDBJ databases">
        <title>An improved, manually edited Actinidia chinensis var. chinensis (kiwifruit) genome highlights the challenges associated with draft genomes and gene prediction in plants.</title>
        <authorList>
            <person name="Pilkington S."/>
            <person name="Crowhurst R."/>
            <person name="Hilario E."/>
            <person name="Nardozza S."/>
            <person name="Fraser L."/>
            <person name="Peng Y."/>
            <person name="Gunaseelan K."/>
            <person name="Simpson R."/>
            <person name="Tahir J."/>
            <person name="Deroles S."/>
            <person name="Templeton K."/>
            <person name="Luo Z."/>
            <person name="Davy M."/>
            <person name="Cheng C."/>
            <person name="Mcneilage M."/>
            <person name="Scaglione D."/>
            <person name="Liu Y."/>
            <person name="Zhang Q."/>
            <person name="Datson P."/>
            <person name="De Silva N."/>
            <person name="Gardiner S."/>
            <person name="Bassett H."/>
            <person name="Chagne D."/>
            <person name="Mccallum J."/>
            <person name="Dzierzon H."/>
            <person name="Deng C."/>
            <person name="Wang Y.-Y."/>
            <person name="Barron N."/>
            <person name="Manako K."/>
            <person name="Bowen J."/>
            <person name="Foster T."/>
            <person name="Erridge Z."/>
            <person name="Tiffin H."/>
            <person name="Waite C."/>
            <person name="Davies K."/>
            <person name="Grierson E."/>
            <person name="Laing W."/>
            <person name="Kirk R."/>
            <person name="Chen X."/>
            <person name="Wood M."/>
            <person name="Montefiori M."/>
            <person name="Brummell D."/>
            <person name="Schwinn K."/>
            <person name="Catanach A."/>
            <person name="Fullerton C."/>
            <person name="Li D."/>
            <person name="Meiyalaghan S."/>
            <person name="Nieuwenhuizen N."/>
            <person name="Read N."/>
            <person name="Prakash R."/>
            <person name="Hunter D."/>
            <person name="Zhang H."/>
            <person name="Mckenzie M."/>
            <person name="Knabel M."/>
            <person name="Harris A."/>
            <person name="Allan A."/>
            <person name="Chen A."/>
            <person name="Janssen B."/>
            <person name="Plunkett B."/>
            <person name="Dwamena C."/>
            <person name="Voogd C."/>
            <person name="Leif D."/>
            <person name="Lafferty D."/>
            <person name="Souleyre E."/>
            <person name="Varkonyi-Gasic E."/>
            <person name="Gambi F."/>
            <person name="Hanley J."/>
            <person name="Yao J.-L."/>
            <person name="Cheung J."/>
            <person name="David K."/>
            <person name="Warren B."/>
            <person name="Marsh K."/>
            <person name="Snowden K."/>
            <person name="Lin-Wang K."/>
            <person name="Brian L."/>
            <person name="Martinez-Sanchez M."/>
            <person name="Wang M."/>
            <person name="Ileperuma N."/>
            <person name="Macnee N."/>
            <person name="Campin R."/>
            <person name="Mcatee P."/>
            <person name="Drummond R."/>
            <person name="Espley R."/>
            <person name="Ireland H."/>
            <person name="Wu R."/>
            <person name="Atkinson R."/>
            <person name="Karunairetnam S."/>
            <person name="Bulley S."/>
            <person name="Chunkath S."/>
            <person name="Hanley Z."/>
            <person name="Storey R."/>
            <person name="Thrimawithana A."/>
            <person name="Thomson S."/>
            <person name="David C."/>
            <person name="Testolin R."/>
        </authorList>
    </citation>
    <scope>NUCLEOTIDE SEQUENCE [LARGE SCALE GENOMIC DNA]</scope>
    <source>
        <strain evidence="3">cv. Red5</strain>
        <tissue evidence="2">Young leaf</tissue>
    </source>
</reference>
<dbReference type="FunFam" id="3.10.20.90:FF:000341">
    <property type="entry name" value="Ubiquitin-like superfamily protein"/>
    <property type="match status" value="1"/>
</dbReference>
<dbReference type="GO" id="GO:0031593">
    <property type="term" value="F:polyubiquitin modification-dependent protein binding"/>
    <property type="evidence" value="ECO:0007669"/>
    <property type="project" value="TreeGrafter"/>
</dbReference>
<feature type="domain" description="Ubiquitin-like" evidence="1">
    <location>
        <begin position="1"/>
        <end position="71"/>
    </location>
</feature>
<dbReference type="PANTHER" id="PTHR10621">
    <property type="entry name" value="UV EXCISION REPAIR PROTEIN RAD23"/>
    <property type="match status" value="1"/>
</dbReference>
<feature type="domain" description="Ubiquitin-like" evidence="1">
    <location>
        <begin position="90"/>
        <end position="164"/>
    </location>
</feature>
<gene>
    <name evidence="2" type="ORF">CEY00_Acc05346</name>
</gene>
<dbReference type="Gene3D" id="3.10.20.90">
    <property type="entry name" value="Phosphatidylinositol 3-kinase Catalytic Subunit, Chain A, domain 1"/>
    <property type="match status" value="3"/>
</dbReference>
<dbReference type="InterPro" id="IPR019956">
    <property type="entry name" value="Ubiquitin_dom"/>
</dbReference>
<dbReference type="OMA" id="MVLTKCG"/>
<name>A0A2R6RJ83_ACTCC</name>
<dbReference type="CDD" id="cd17039">
    <property type="entry name" value="Ubl_ubiquitin_like"/>
    <property type="match status" value="2"/>
</dbReference>
<dbReference type="GO" id="GO:0043161">
    <property type="term" value="P:proteasome-mediated ubiquitin-dependent protein catabolic process"/>
    <property type="evidence" value="ECO:0007669"/>
    <property type="project" value="TreeGrafter"/>
</dbReference>
<dbReference type="STRING" id="1590841.A0A2R6RJ83"/>
<organism evidence="2 3">
    <name type="scientific">Actinidia chinensis var. chinensis</name>
    <name type="common">Chinese soft-hair kiwi</name>
    <dbReference type="NCBI Taxonomy" id="1590841"/>
    <lineage>
        <taxon>Eukaryota</taxon>
        <taxon>Viridiplantae</taxon>
        <taxon>Streptophyta</taxon>
        <taxon>Embryophyta</taxon>
        <taxon>Tracheophyta</taxon>
        <taxon>Spermatophyta</taxon>
        <taxon>Magnoliopsida</taxon>
        <taxon>eudicotyledons</taxon>
        <taxon>Gunneridae</taxon>
        <taxon>Pentapetalae</taxon>
        <taxon>asterids</taxon>
        <taxon>Ericales</taxon>
        <taxon>Actinidiaceae</taxon>
        <taxon>Actinidia</taxon>
    </lineage>
</organism>
<dbReference type="GO" id="GO:0005829">
    <property type="term" value="C:cytosol"/>
    <property type="evidence" value="ECO:0007669"/>
    <property type="project" value="TreeGrafter"/>
</dbReference>
<keyword evidence="3" id="KW-1185">Reference proteome</keyword>
<protein>
    <submittedName>
        <fullName evidence="2">Ubiquitin-related 2 like</fullName>
    </submittedName>
</protein>
<dbReference type="Gramene" id="PSS30074">
    <property type="protein sequence ID" value="PSS30074"/>
    <property type="gene ID" value="CEY00_Acc05346"/>
</dbReference>
<dbReference type="GO" id="GO:0005654">
    <property type="term" value="C:nucleoplasm"/>
    <property type="evidence" value="ECO:0007669"/>
    <property type="project" value="TreeGrafter"/>
</dbReference>
<dbReference type="Pfam" id="PF00240">
    <property type="entry name" value="ubiquitin"/>
    <property type="match status" value="3"/>
</dbReference>
<dbReference type="PROSITE" id="PS50053">
    <property type="entry name" value="UBIQUITIN_2"/>
    <property type="match status" value="3"/>
</dbReference>
<proteinExistence type="predicted"/>
<dbReference type="SUPFAM" id="SSF54236">
    <property type="entry name" value="Ubiquitin-like"/>
    <property type="match status" value="3"/>
</dbReference>
<evidence type="ECO:0000313" key="3">
    <source>
        <dbReference type="Proteomes" id="UP000241394"/>
    </source>
</evidence>
<dbReference type="EMBL" id="NKQK01000005">
    <property type="protein sequence ID" value="PSS30074.1"/>
    <property type="molecule type" value="Genomic_DNA"/>
</dbReference>
<dbReference type="PRINTS" id="PR00348">
    <property type="entry name" value="UBIQUITIN"/>
</dbReference>
<dbReference type="PANTHER" id="PTHR10621:SF38">
    <property type="entry name" value="UBIQUITIN DOMAIN-CONTAINING PROTEIN 7SL RNA1-RELATED"/>
    <property type="match status" value="1"/>
</dbReference>
<comment type="caution">
    <text evidence="2">The sequence shown here is derived from an EMBL/GenBank/DDBJ whole genome shotgun (WGS) entry which is preliminary data.</text>
</comment>
<dbReference type="FunCoup" id="A0A2R6RJ83">
    <property type="interactions" value="79"/>
</dbReference>
<dbReference type="InParanoid" id="A0A2R6RJ83"/>
<dbReference type="GO" id="GO:0070628">
    <property type="term" value="F:proteasome binding"/>
    <property type="evidence" value="ECO:0007669"/>
    <property type="project" value="TreeGrafter"/>
</dbReference>
<accession>A0A2R6RJ83</accession>
<feature type="domain" description="Ubiquitin-like" evidence="1">
    <location>
        <begin position="187"/>
        <end position="268"/>
    </location>
</feature>
<dbReference type="Proteomes" id="UP000241394">
    <property type="component" value="Chromosome LG5"/>
</dbReference>
<evidence type="ECO:0000259" key="1">
    <source>
        <dbReference type="PROSITE" id="PS50053"/>
    </source>
</evidence>
<dbReference type="AlphaFoldDB" id="A0A2R6RJ83"/>
<dbReference type="InterPro" id="IPR029071">
    <property type="entry name" value="Ubiquitin-like_domsf"/>
</dbReference>
<dbReference type="InterPro" id="IPR019954">
    <property type="entry name" value="Ubiquitin_CS"/>
</dbReference>
<dbReference type="OrthoDB" id="419317at2759"/>
<sequence>MDLYFEPTRGRPFEIEVGYFDTVLEIKEKVDKAQGIPVSKQTLIFNGQPLPDDLNVHDSNILHRSTLQLLLPLPCTDPNFEPPNHHSPKINLLLKTPSSRINLEIDSDDTIRRIKERIHEIEAISVNQLVIRWNNHELMDERFVRDYDIGEGAEIEVGLRASPATSGSASIGSDSFGGGRGGGGRKMRVVVVTKCGTRKIPVEVNGSDSVGELRKELERMEQRLGFQLPAEGYFFIYKQNVMEEDRSFRWHRVAQGDTIEMFNGSVTGGS</sequence>
<evidence type="ECO:0000313" key="2">
    <source>
        <dbReference type="EMBL" id="PSS30074.1"/>
    </source>
</evidence>